<accession>A0A9W6XYC4</accession>
<gene>
    <name evidence="1" type="ORF">Pfra01_001844000</name>
</gene>
<dbReference type="OrthoDB" id="116716at2759"/>
<organism evidence="1 2">
    <name type="scientific">Phytophthora fragariaefolia</name>
    <dbReference type="NCBI Taxonomy" id="1490495"/>
    <lineage>
        <taxon>Eukaryota</taxon>
        <taxon>Sar</taxon>
        <taxon>Stramenopiles</taxon>
        <taxon>Oomycota</taxon>
        <taxon>Peronosporomycetes</taxon>
        <taxon>Peronosporales</taxon>
        <taxon>Peronosporaceae</taxon>
        <taxon>Phytophthora</taxon>
    </lineage>
</organism>
<dbReference type="Proteomes" id="UP001165121">
    <property type="component" value="Unassembled WGS sequence"/>
</dbReference>
<evidence type="ECO:0000313" key="1">
    <source>
        <dbReference type="EMBL" id="GMF48111.1"/>
    </source>
</evidence>
<keyword evidence="2" id="KW-1185">Reference proteome</keyword>
<reference evidence="1" key="1">
    <citation type="submission" date="2023-04" db="EMBL/GenBank/DDBJ databases">
        <title>Phytophthora fragariaefolia NBRC 109709.</title>
        <authorList>
            <person name="Ichikawa N."/>
            <person name="Sato H."/>
            <person name="Tonouchi N."/>
        </authorList>
    </citation>
    <scope>NUCLEOTIDE SEQUENCE</scope>
    <source>
        <strain evidence="1">NBRC 109709</strain>
    </source>
</reference>
<protein>
    <submittedName>
        <fullName evidence="1">Unnamed protein product</fullName>
    </submittedName>
</protein>
<evidence type="ECO:0000313" key="2">
    <source>
        <dbReference type="Proteomes" id="UP001165121"/>
    </source>
</evidence>
<sequence length="234" mass="26738">MQAPELPLPDQLQVRITIKSGYSLTACRDKLAPIDSLFQVTTGYGGLRGAVVEIFGRHLPNVWRHEFDLYLKPSNNAPQRDFSVIQEGEHEFNVQLKTVWYTARLHKNSQADFRLMIFVNVPCPQRTITFRRATAARVDEQAPRITSFVREDAIDASPTTQHYMSVCQTRLPDKAQIQTPDATTFRLQTIRRLDTCSRLTNTKWLCKLHKRKQIVLVIVSIMPSGSYSRGPHSS</sequence>
<name>A0A9W6XYC4_9STRA</name>
<proteinExistence type="predicted"/>
<comment type="caution">
    <text evidence="1">The sequence shown here is derived from an EMBL/GenBank/DDBJ whole genome shotgun (WGS) entry which is preliminary data.</text>
</comment>
<dbReference type="EMBL" id="BSXT01002276">
    <property type="protein sequence ID" value="GMF48111.1"/>
    <property type="molecule type" value="Genomic_DNA"/>
</dbReference>
<dbReference type="AlphaFoldDB" id="A0A9W6XYC4"/>